<dbReference type="InterPro" id="IPR001060">
    <property type="entry name" value="FCH_dom"/>
</dbReference>
<evidence type="ECO:0000313" key="2">
    <source>
        <dbReference type="EMBL" id="CAD5116582.1"/>
    </source>
</evidence>
<keyword evidence="3" id="KW-1185">Reference proteome</keyword>
<gene>
    <name evidence="2" type="ORF">DGYR_LOCUS5188</name>
</gene>
<dbReference type="EMBL" id="CAJFCJ010000006">
    <property type="protein sequence ID" value="CAD5116582.1"/>
    <property type="molecule type" value="Genomic_DNA"/>
</dbReference>
<accession>A0A7I8VM95</accession>
<dbReference type="AlphaFoldDB" id="A0A7I8VM95"/>
<dbReference type="Pfam" id="PF00611">
    <property type="entry name" value="FCH"/>
    <property type="match status" value="1"/>
</dbReference>
<proteinExistence type="predicted"/>
<feature type="domain" description="FCH" evidence="1">
    <location>
        <begin position="14"/>
        <end position="60"/>
    </location>
</feature>
<sequence length="419" mass="48288">MDNLTSGEIEYVSVSAVRNLVENGVGLTKNVMNLIDERAKIELEYSRKLYKWLKLARSTVLDRPHQFMMHYWLNLITSICKEADTLANEHYGVYEGLYDRVGPISTLYNWLSNSSSTTSNTKQFKNLVLTEYDREKKVKLLLGHYNTCVKNFRQKLNTHGAELSTFSPKKLLLLLKKNSDSNRSFTDLEKAASNAKESIGFYLPNIISNEAERAETLSITIEKYLSVISTLGTTEYKLDNYPKDISDNINSWKERNLVVVFVPSSINFRKIDKTATKVSSIRETLSSSDYSQNTVSSFPKDCTYNTNEHLSDPINYDFTVKVNKANSAQHCEKTKYYKSANRSRNTRNRSMINSQANFDNNRLFWNLNEDENQKVTENNLVFSNNQDDRIESSATNVLKRTSHIRKTKDRKSNKKKILD</sequence>
<reference evidence="2 3" key="1">
    <citation type="submission" date="2020-08" db="EMBL/GenBank/DDBJ databases">
        <authorList>
            <person name="Hejnol A."/>
        </authorList>
    </citation>
    <scope>NUCLEOTIDE SEQUENCE [LARGE SCALE GENOMIC DNA]</scope>
</reference>
<dbReference type="InterPro" id="IPR027267">
    <property type="entry name" value="AH/BAR_dom_sf"/>
</dbReference>
<name>A0A7I8VM95_9ANNE</name>
<evidence type="ECO:0000313" key="3">
    <source>
        <dbReference type="Proteomes" id="UP000549394"/>
    </source>
</evidence>
<evidence type="ECO:0000259" key="1">
    <source>
        <dbReference type="Pfam" id="PF00611"/>
    </source>
</evidence>
<protein>
    <recommendedName>
        <fullName evidence="1">FCH domain-containing protein</fullName>
    </recommendedName>
</protein>
<dbReference type="Gene3D" id="1.20.1270.60">
    <property type="entry name" value="Arfaptin homology (AH) domain/BAR domain"/>
    <property type="match status" value="1"/>
</dbReference>
<organism evidence="2 3">
    <name type="scientific">Dimorphilus gyrociliatus</name>
    <dbReference type="NCBI Taxonomy" id="2664684"/>
    <lineage>
        <taxon>Eukaryota</taxon>
        <taxon>Metazoa</taxon>
        <taxon>Spiralia</taxon>
        <taxon>Lophotrochozoa</taxon>
        <taxon>Annelida</taxon>
        <taxon>Polychaeta</taxon>
        <taxon>Polychaeta incertae sedis</taxon>
        <taxon>Dinophilidae</taxon>
        <taxon>Dimorphilus</taxon>
    </lineage>
</organism>
<dbReference type="Proteomes" id="UP000549394">
    <property type="component" value="Unassembled WGS sequence"/>
</dbReference>
<dbReference type="SUPFAM" id="SSF103657">
    <property type="entry name" value="BAR/IMD domain-like"/>
    <property type="match status" value="1"/>
</dbReference>
<comment type="caution">
    <text evidence="2">The sequence shown here is derived from an EMBL/GenBank/DDBJ whole genome shotgun (WGS) entry which is preliminary data.</text>
</comment>